<feature type="compositionally biased region" description="Basic residues" evidence="3">
    <location>
        <begin position="141"/>
        <end position="150"/>
    </location>
</feature>
<dbReference type="InterPro" id="IPR000637">
    <property type="entry name" value="HMGI/Y_DNA-bd_CS"/>
</dbReference>
<feature type="compositionally biased region" description="Low complexity" evidence="3">
    <location>
        <begin position="72"/>
        <end position="86"/>
    </location>
</feature>
<dbReference type="GO" id="GO:0003677">
    <property type="term" value="F:DNA binding"/>
    <property type="evidence" value="ECO:0007669"/>
    <property type="project" value="InterPro"/>
</dbReference>
<dbReference type="GO" id="GO:0006355">
    <property type="term" value="P:regulation of DNA-templated transcription"/>
    <property type="evidence" value="ECO:0007669"/>
    <property type="project" value="InterPro"/>
</dbReference>
<evidence type="ECO:0000313" key="4">
    <source>
        <dbReference type="EMBL" id="MBW45060.1"/>
    </source>
</evidence>
<dbReference type="GO" id="GO:0005634">
    <property type="term" value="C:nucleus"/>
    <property type="evidence" value="ECO:0007669"/>
    <property type="project" value="UniProtKB-SubCell"/>
</dbReference>
<sequence length="150" mass="15433">MTEETTPVKRPRGRPKKVVNSPAVAANKPQTPTSEGGAGKRGAPKKPRAEPSPPVPAAASEEDVLSDEDVESSNSSSNRPVAVAVPAKKRGASLPEPADLAPTPPKRGRGRPPKKNKKKAAGTAVTPVAPVAGKKPGTGRGRGRPRKNPL</sequence>
<dbReference type="PROSITE" id="PS00354">
    <property type="entry name" value="HMGI_Y"/>
    <property type="match status" value="1"/>
</dbReference>
<feature type="compositionally biased region" description="Low complexity" evidence="3">
    <location>
        <begin position="121"/>
        <end position="135"/>
    </location>
</feature>
<comment type="subcellular location">
    <subcellularLocation>
        <location evidence="1">Nucleus</location>
    </subcellularLocation>
</comment>
<feature type="compositionally biased region" description="Acidic residues" evidence="3">
    <location>
        <begin position="60"/>
        <end position="71"/>
    </location>
</feature>
<evidence type="ECO:0000256" key="3">
    <source>
        <dbReference type="SAM" id="MobiDB-lite"/>
    </source>
</evidence>
<organism evidence="4">
    <name type="scientific">Anopheles triannulatus</name>
    <dbReference type="NCBI Taxonomy" id="58253"/>
    <lineage>
        <taxon>Eukaryota</taxon>
        <taxon>Metazoa</taxon>
        <taxon>Ecdysozoa</taxon>
        <taxon>Arthropoda</taxon>
        <taxon>Hexapoda</taxon>
        <taxon>Insecta</taxon>
        <taxon>Pterygota</taxon>
        <taxon>Neoptera</taxon>
        <taxon>Endopterygota</taxon>
        <taxon>Diptera</taxon>
        <taxon>Nematocera</taxon>
        <taxon>Culicoidea</taxon>
        <taxon>Culicidae</taxon>
        <taxon>Anophelinae</taxon>
        <taxon>Anopheles</taxon>
    </lineage>
</organism>
<dbReference type="SMART" id="SM00384">
    <property type="entry name" value="AT_hook"/>
    <property type="match status" value="3"/>
</dbReference>
<keyword evidence="2" id="KW-0539">Nucleus</keyword>
<reference evidence="4" key="1">
    <citation type="submission" date="2018-01" db="EMBL/GenBank/DDBJ databases">
        <title>An insight into the sialome of Amazonian anophelines.</title>
        <authorList>
            <person name="Ribeiro J.M."/>
            <person name="Scarpassa V."/>
            <person name="Calvo E."/>
        </authorList>
    </citation>
    <scope>NUCLEOTIDE SEQUENCE</scope>
    <source>
        <tissue evidence="4">Salivary glands</tissue>
    </source>
</reference>
<dbReference type="InterPro" id="IPR017956">
    <property type="entry name" value="AT_hook_DNA-bd_motif"/>
</dbReference>
<dbReference type="AlphaFoldDB" id="A0A2M4AWB5"/>
<proteinExistence type="predicted"/>
<dbReference type="EMBL" id="GGFK01011739">
    <property type="protein sequence ID" value="MBW45060.1"/>
    <property type="molecule type" value="Transcribed_RNA"/>
</dbReference>
<protein>
    <submittedName>
        <fullName evidence="4">Uncharacterized protein</fullName>
    </submittedName>
</protein>
<feature type="compositionally biased region" description="Basic residues" evidence="3">
    <location>
        <begin position="106"/>
        <end position="120"/>
    </location>
</feature>
<feature type="region of interest" description="Disordered" evidence="3">
    <location>
        <begin position="1"/>
        <end position="150"/>
    </location>
</feature>
<accession>A0A2M4AWB5</accession>
<name>A0A2M4AWB5_9DIPT</name>
<evidence type="ECO:0000256" key="2">
    <source>
        <dbReference type="ARBA" id="ARBA00023242"/>
    </source>
</evidence>
<evidence type="ECO:0000256" key="1">
    <source>
        <dbReference type="ARBA" id="ARBA00004123"/>
    </source>
</evidence>
<dbReference type="PRINTS" id="PR00929">
    <property type="entry name" value="ATHOOK"/>
</dbReference>